<sequence>MMFKYRSLVECDTELSLLTFIVSEWLSTFSWSDGTLMKTPKQGEGRALGLILIGGYTPVGGPCCQAKILSKASCNMYVLVIAYFTVHQSARSPICLQCCLYSFM</sequence>
<name>A0A9D4LA99_DREPO</name>
<reference evidence="1" key="1">
    <citation type="journal article" date="2019" name="bioRxiv">
        <title>The Genome of the Zebra Mussel, Dreissena polymorpha: A Resource for Invasive Species Research.</title>
        <authorList>
            <person name="McCartney M.A."/>
            <person name="Auch B."/>
            <person name="Kono T."/>
            <person name="Mallez S."/>
            <person name="Zhang Y."/>
            <person name="Obille A."/>
            <person name="Becker A."/>
            <person name="Abrahante J.E."/>
            <person name="Garbe J."/>
            <person name="Badalamenti J.P."/>
            <person name="Herman A."/>
            <person name="Mangelson H."/>
            <person name="Liachko I."/>
            <person name="Sullivan S."/>
            <person name="Sone E.D."/>
            <person name="Koren S."/>
            <person name="Silverstein K.A.T."/>
            <person name="Beckman K.B."/>
            <person name="Gohl D.M."/>
        </authorList>
    </citation>
    <scope>NUCLEOTIDE SEQUENCE</scope>
    <source>
        <strain evidence="1">Duluth1</strain>
        <tissue evidence="1">Whole animal</tissue>
    </source>
</reference>
<evidence type="ECO:0000313" key="2">
    <source>
        <dbReference type="Proteomes" id="UP000828390"/>
    </source>
</evidence>
<dbReference type="AlphaFoldDB" id="A0A9D4LA99"/>
<dbReference type="EMBL" id="JAIWYP010000003">
    <property type="protein sequence ID" value="KAH3853331.1"/>
    <property type="molecule type" value="Genomic_DNA"/>
</dbReference>
<organism evidence="1 2">
    <name type="scientific">Dreissena polymorpha</name>
    <name type="common">Zebra mussel</name>
    <name type="synonym">Mytilus polymorpha</name>
    <dbReference type="NCBI Taxonomy" id="45954"/>
    <lineage>
        <taxon>Eukaryota</taxon>
        <taxon>Metazoa</taxon>
        <taxon>Spiralia</taxon>
        <taxon>Lophotrochozoa</taxon>
        <taxon>Mollusca</taxon>
        <taxon>Bivalvia</taxon>
        <taxon>Autobranchia</taxon>
        <taxon>Heteroconchia</taxon>
        <taxon>Euheterodonta</taxon>
        <taxon>Imparidentia</taxon>
        <taxon>Neoheterodontei</taxon>
        <taxon>Myida</taxon>
        <taxon>Dreissenoidea</taxon>
        <taxon>Dreissenidae</taxon>
        <taxon>Dreissena</taxon>
    </lineage>
</organism>
<accession>A0A9D4LA99</accession>
<evidence type="ECO:0000313" key="1">
    <source>
        <dbReference type="EMBL" id="KAH3853331.1"/>
    </source>
</evidence>
<comment type="caution">
    <text evidence="1">The sequence shown here is derived from an EMBL/GenBank/DDBJ whole genome shotgun (WGS) entry which is preliminary data.</text>
</comment>
<reference evidence="1" key="2">
    <citation type="submission" date="2020-11" db="EMBL/GenBank/DDBJ databases">
        <authorList>
            <person name="McCartney M.A."/>
            <person name="Auch B."/>
            <person name="Kono T."/>
            <person name="Mallez S."/>
            <person name="Becker A."/>
            <person name="Gohl D.M."/>
            <person name="Silverstein K.A.T."/>
            <person name="Koren S."/>
            <person name="Bechman K.B."/>
            <person name="Herman A."/>
            <person name="Abrahante J.E."/>
            <person name="Garbe J."/>
        </authorList>
    </citation>
    <scope>NUCLEOTIDE SEQUENCE</scope>
    <source>
        <strain evidence="1">Duluth1</strain>
        <tissue evidence="1">Whole animal</tissue>
    </source>
</reference>
<gene>
    <name evidence="1" type="ORF">DPMN_095853</name>
</gene>
<keyword evidence="2" id="KW-1185">Reference proteome</keyword>
<dbReference type="Proteomes" id="UP000828390">
    <property type="component" value="Unassembled WGS sequence"/>
</dbReference>
<proteinExistence type="predicted"/>
<protein>
    <submittedName>
        <fullName evidence="1">Uncharacterized protein</fullName>
    </submittedName>
</protein>